<feature type="region of interest" description="Disordered" evidence="1">
    <location>
        <begin position="191"/>
        <end position="278"/>
    </location>
</feature>
<accession>A0A2S2PH28</accession>
<protein>
    <submittedName>
        <fullName evidence="3">Uncharacterized protein</fullName>
    </submittedName>
</protein>
<feature type="transmembrane region" description="Helical" evidence="2">
    <location>
        <begin position="69"/>
        <end position="94"/>
    </location>
</feature>
<feature type="compositionally biased region" description="Low complexity" evidence="1">
    <location>
        <begin position="205"/>
        <end position="223"/>
    </location>
</feature>
<evidence type="ECO:0000256" key="1">
    <source>
        <dbReference type="SAM" id="MobiDB-lite"/>
    </source>
</evidence>
<feature type="transmembrane region" description="Helical" evidence="2">
    <location>
        <begin position="101"/>
        <end position="123"/>
    </location>
</feature>
<dbReference type="EMBL" id="GGMR01015889">
    <property type="protein sequence ID" value="MBY28508.1"/>
    <property type="molecule type" value="Transcribed_RNA"/>
</dbReference>
<evidence type="ECO:0000256" key="2">
    <source>
        <dbReference type="SAM" id="Phobius"/>
    </source>
</evidence>
<evidence type="ECO:0000313" key="3">
    <source>
        <dbReference type="EMBL" id="MBY28508.1"/>
    </source>
</evidence>
<reference evidence="3" key="1">
    <citation type="submission" date="2018-04" db="EMBL/GenBank/DDBJ databases">
        <title>Transcriptome of Schizaphis graminum biotype I.</title>
        <authorList>
            <person name="Scully E.D."/>
            <person name="Geib S.M."/>
            <person name="Palmer N.A."/>
            <person name="Koch K."/>
            <person name="Bradshaw J."/>
            <person name="Heng-Moss T."/>
            <person name="Sarath G."/>
        </authorList>
    </citation>
    <scope>NUCLEOTIDE SEQUENCE</scope>
</reference>
<proteinExistence type="predicted"/>
<dbReference type="Pfam" id="PF15860">
    <property type="entry name" value="DUF4728"/>
    <property type="match status" value="1"/>
</dbReference>
<keyword evidence="2" id="KW-0812">Transmembrane</keyword>
<dbReference type="AlphaFoldDB" id="A0A2S2PH28"/>
<keyword evidence="2" id="KW-1133">Transmembrane helix</keyword>
<gene>
    <name evidence="3" type="ORF">g.18892</name>
</gene>
<name>A0A2S2PH28_SCHGA</name>
<keyword evidence="2" id="KW-0472">Membrane</keyword>
<feature type="transmembrane region" description="Helical" evidence="2">
    <location>
        <begin position="21"/>
        <end position="41"/>
    </location>
</feature>
<sequence>MAILQSCCCFQSLRTGCYASVIYAMAYFSLNTSILGSFIHLERPYWTGNGTAPQSKSFLEPEKISETTVVFHMVVLVCAGCGILTSIVLLIGIYFDLRVLFVPWIFAMILATTVDVAHSIYLYGLDTVEFNPPTAILYTLDFFLLILNLYAVLCVISQYQELMAGRGTARFEQTLKISPVRYTCQPTGTSCLSSRRPATLPASPTQSPTKTTVTATASSVVLTAGGGTSSGSRRGSRKHVQFPDFDAPNLKSTDLLHANWKQGSSPPPEQGTVTPTELSSQQLLIADNRPSHLQADLLQISTQDCPKKFIADL</sequence>
<feature type="transmembrane region" description="Helical" evidence="2">
    <location>
        <begin position="135"/>
        <end position="156"/>
    </location>
</feature>
<dbReference type="PANTHER" id="PTHR36694:SF11">
    <property type="entry name" value="LP21121P-RELATED"/>
    <property type="match status" value="1"/>
</dbReference>
<organism evidence="3">
    <name type="scientific">Schizaphis graminum</name>
    <name type="common">Green bug aphid</name>
    <dbReference type="NCBI Taxonomy" id="13262"/>
    <lineage>
        <taxon>Eukaryota</taxon>
        <taxon>Metazoa</taxon>
        <taxon>Ecdysozoa</taxon>
        <taxon>Arthropoda</taxon>
        <taxon>Hexapoda</taxon>
        <taxon>Insecta</taxon>
        <taxon>Pterygota</taxon>
        <taxon>Neoptera</taxon>
        <taxon>Paraneoptera</taxon>
        <taxon>Hemiptera</taxon>
        <taxon>Sternorrhyncha</taxon>
        <taxon>Aphidomorpha</taxon>
        <taxon>Aphidoidea</taxon>
        <taxon>Aphididae</taxon>
        <taxon>Aphidini</taxon>
        <taxon>Schizaphis</taxon>
    </lineage>
</organism>
<dbReference type="InterPro" id="IPR031720">
    <property type="entry name" value="DUF4728"/>
</dbReference>
<dbReference type="PANTHER" id="PTHR36694">
    <property type="entry name" value="PASIFLORA 1, ISOFORM A-RELATED"/>
    <property type="match status" value="1"/>
</dbReference>